<evidence type="ECO:0000313" key="2">
    <source>
        <dbReference type="EMBL" id="PNL91405.1"/>
    </source>
</evidence>
<feature type="domain" description="HD/PDEase" evidence="1">
    <location>
        <begin position="22"/>
        <end position="142"/>
    </location>
</feature>
<dbReference type="AlphaFoldDB" id="A0A2J9PM40"/>
<evidence type="ECO:0000259" key="1">
    <source>
        <dbReference type="SMART" id="SM00471"/>
    </source>
</evidence>
<evidence type="ECO:0000313" key="3">
    <source>
        <dbReference type="Proteomes" id="UP000192813"/>
    </source>
</evidence>
<reference evidence="3" key="1">
    <citation type="submission" date="2017-12" db="EMBL/GenBank/DDBJ databases">
        <title>FDA dAtabase for Regulatory Grade micrObial Sequences (FDA-ARGOS): Supporting development and validation of Infectious Disease Dx tests.</title>
        <authorList>
            <person name="Hoffmann M."/>
            <person name="Allard M."/>
            <person name="Evans P."/>
            <person name="Brown E."/>
            <person name="Tallon L."/>
            <person name="Sadzewicz L."/>
            <person name="Sengamalay N."/>
            <person name="Ott S."/>
            <person name="Godinez A."/>
            <person name="Nagaraj S."/>
            <person name="Vavikolanu K."/>
            <person name="Aluvathingal J."/>
            <person name="Nadendla S."/>
            <person name="Sichtig H."/>
        </authorList>
    </citation>
    <scope>NUCLEOTIDE SEQUENCE [LARGE SCALE GENOMIC DNA]</scope>
    <source>
        <strain evidence="3">FDAARGOS_249</strain>
    </source>
</reference>
<dbReference type="InterPro" id="IPR003607">
    <property type="entry name" value="HD/PDEase_dom"/>
</dbReference>
<keyword evidence="2" id="KW-0378">Hydrolase</keyword>
<dbReference type="Pfam" id="PF01966">
    <property type="entry name" value="HD"/>
    <property type="match status" value="1"/>
</dbReference>
<dbReference type="InterPro" id="IPR006674">
    <property type="entry name" value="HD_domain"/>
</dbReference>
<dbReference type="Gene3D" id="1.20.58.1910">
    <property type="match status" value="1"/>
</dbReference>
<dbReference type="Proteomes" id="UP000192813">
    <property type="component" value="Unassembled WGS sequence"/>
</dbReference>
<dbReference type="EMBL" id="NBTM02000001">
    <property type="protein sequence ID" value="PNL91405.1"/>
    <property type="molecule type" value="Genomic_DNA"/>
</dbReference>
<dbReference type="PANTHER" id="PTHR33594">
    <property type="entry name" value="SUPERFAMILY HYDROLASE, PUTATIVE (AFU_ORTHOLOGUE AFUA_1G03035)-RELATED"/>
    <property type="match status" value="1"/>
</dbReference>
<gene>
    <name evidence="2" type="ORF">A6J77_003835</name>
</gene>
<proteinExistence type="predicted"/>
<organism evidence="2 3">
    <name type="scientific">Aerococcus viridans</name>
    <dbReference type="NCBI Taxonomy" id="1377"/>
    <lineage>
        <taxon>Bacteria</taxon>
        <taxon>Bacillati</taxon>
        <taxon>Bacillota</taxon>
        <taxon>Bacilli</taxon>
        <taxon>Lactobacillales</taxon>
        <taxon>Aerococcaceae</taxon>
        <taxon>Aerococcus</taxon>
    </lineage>
</organism>
<dbReference type="GO" id="GO:0016787">
    <property type="term" value="F:hydrolase activity"/>
    <property type="evidence" value="ECO:0007669"/>
    <property type="project" value="UniProtKB-KW"/>
</dbReference>
<name>A0A2J9PM40_9LACT</name>
<comment type="caution">
    <text evidence="2">The sequence shown here is derived from an EMBL/GenBank/DDBJ whole genome shotgun (WGS) entry which is preliminary data.</text>
</comment>
<dbReference type="CDD" id="cd00077">
    <property type="entry name" value="HDc"/>
    <property type="match status" value="1"/>
</dbReference>
<protein>
    <submittedName>
        <fullName evidence="2">Phosphohydrolase</fullName>
    </submittedName>
</protein>
<dbReference type="Gene3D" id="1.10.472.50">
    <property type="entry name" value="HD-domain/PDEase-like"/>
    <property type="match status" value="1"/>
</dbReference>
<dbReference type="RefSeq" id="WP_083068352.1">
    <property type="nucleotide sequence ID" value="NZ_JALXKY010000009.1"/>
</dbReference>
<accession>A0A2J9PM40</accession>
<dbReference type="PANTHER" id="PTHR33594:SF1">
    <property type="entry name" value="HD_PDEASE DOMAIN-CONTAINING PROTEIN"/>
    <property type="match status" value="1"/>
</dbReference>
<sequence length="221" mass="25507">MEMVIRLKKIQDFARERMAFDPTGHDYWHADRVANLAKTLYIEDHGESNTEALIIIEAAAYLHDTIDDKLVSDIIFSQMEVEQLLDELCLSPASRENILYTIQHMSYSKNLTTQYDLSVEGQYVQDADRIDALGAMGIARTFAYGGHANNEIYNPKIPVIDVQNKDDYRNHPSTAINHFHEKLLKLEHSMNTEAGKEIAHERTLFMRQFLDQFMAEWQGNI</sequence>
<dbReference type="SMART" id="SM00471">
    <property type="entry name" value="HDc"/>
    <property type="match status" value="1"/>
</dbReference>
<dbReference type="SUPFAM" id="SSF109604">
    <property type="entry name" value="HD-domain/PDEase-like"/>
    <property type="match status" value="1"/>
</dbReference>